<accession>A0A1F7HJV5</accession>
<reference evidence="1 2" key="1">
    <citation type="journal article" date="2016" name="Nat. Commun.">
        <title>Thousands of microbial genomes shed light on interconnected biogeochemical processes in an aquifer system.</title>
        <authorList>
            <person name="Anantharaman K."/>
            <person name="Brown C.T."/>
            <person name="Hug L.A."/>
            <person name="Sharon I."/>
            <person name="Castelle C.J."/>
            <person name="Probst A.J."/>
            <person name="Thomas B.C."/>
            <person name="Singh A."/>
            <person name="Wilkins M.J."/>
            <person name="Karaoz U."/>
            <person name="Brodie E.L."/>
            <person name="Williams K.H."/>
            <person name="Hubbard S.S."/>
            <person name="Banfield J.F."/>
        </authorList>
    </citation>
    <scope>NUCLEOTIDE SEQUENCE [LARGE SCALE GENOMIC DNA]</scope>
</reference>
<dbReference type="Proteomes" id="UP000177199">
    <property type="component" value="Unassembled WGS sequence"/>
</dbReference>
<dbReference type="EMBL" id="MFZV01000031">
    <property type="protein sequence ID" value="OGK31032.1"/>
    <property type="molecule type" value="Genomic_DNA"/>
</dbReference>
<evidence type="ECO:0000313" key="2">
    <source>
        <dbReference type="Proteomes" id="UP000177199"/>
    </source>
</evidence>
<dbReference type="Pfam" id="PF11104">
    <property type="entry name" value="PilM_2"/>
    <property type="match status" value="1"/>
</dbReference>
<comment type="caution">
    <text evidence="1">The sequence shown here is derived from an EMBL/GenBank/DDBJ whole genome shotgun (WGS) entry which is preliminary data.</text>
</comment>
<dbReference type="PANTHER" id="PTHR32432:SF3">
    <property type="entry name" value="ETHANOLAMINE UTILIZATION PROTEIN EUTJ"/>
    <property type="match status" value="1"/>
</dbReference>
<protein>
    <recommendedName>
        <fullName evidence="3">SHS2 domain-containing protein</fullName>
    </recommendedName>
</protein>
<dbReference type="InterPro" id="IPR050696">
    <property type="entry name" value="FtsA/MreB"/>
</dbReference>
<dbReference type="Gene3D" id="3.30.420.40">
    <property type="match status" value="2"/>
</dbReference>
<evidence type="ECO:0008006" key="3">
    <source>
        <dbReference type="Google" id="ProtNLM"/>
    </source>
</evidence>
<organism evidence="1 2">
    <name type="scientific">Candidatus Roizmanbacteria bacterium RIFCSPHIGHO2_12_FULL_33_9</name>
    <dbReference type="NCBI Taxonomy" id="1802045"/>
    <lineage>
        <taxon>Bacteria</taxon>
        <taxon>Candidatus Roizmaniibacteriota</taxon>
    </lineage>
</organism>
<sequence>MIDEKSFTVDIGETKIKVVDPQLKNNGFNIKNMGIADIDPLFFTSDTESVAENTANILKNLIRQLKIIKKNVRFVIPDTYSYNNFIEMPDVNEKELLSAIKYQADQFIPLPLDRVNLDIEIIFKNPKTKKLLALLSAASKKLIEKVNILSQRLGLFPESLETETSATARFIHNIIKIRTSSNEKNSGFAIVNMGLVSSSIYYILENPSLMIYSHNFKIGFNIFNKELQINMNIDSKKASDLLKHIGLSKNSSFNVQKVLIPSVKSFASEIDKSISDITKIKNLKINTIYLINESVNFHAIDEFIGRYFSIPTSYLNPYNALPKNNVVDYFKDKLGFFIPAIGASIQ</sequence>
<dbReference type="InterPro" id="IPR005883">
    <property type="entry name" value="PilM"/>
</dbReference>
<name>A0A1F7HJV5_9BACT</name>
<dbReference type="PANTHER" id="PTHR32432">
    <property type="entry name" value="CELL DIVISION PROTEIN FTSA-RELATED"/>
    <property type="match status" value="1"/>
</dbReference>
<dbReference type="AlphaFoldDB" id="A0A1F7HJV5"/>
<proteinExistence type="predicted"/>
<gene>
    <name evidence="1" type="ORF">A3F29_03190</name>
</gene>
<evidence type="ECO:0000313" key="1">
    <source>
        <dbReference type="EMBL" id="OGK31032.1"/>
    </source>
</evidence>
<dbReference type="Gene3D" id="3.30.1490.300">
    <property type="match status" value="1"/>
</dbReference>